<feature type="transmembrane region" description="Helical" evidence="1">
    <location>
        <begin position="104"/>
        <end position="126"/>
    </location>
</feature>
<sequence>MPGDVLTGSARPRSDPARLALLLAGPGLVALASWAYLALMIDDMSAIPGMAAMMMSPQMFSPVQFTGLFLMWAIMMAAMMLPTAVSMILAYARMQAADRARGAGWLPVAAFSSGYVMAWTGFSLAATVLQAGFTTLAVMSPMMMKVTAPLGGGILVAAGLYQFSPLKQACLHQCRTPVSFLMTRWRDGAWGGLRMGWQHGLLCIGCCWALMGLLFVGGVMNAAWIVAITLYVLVEKILPKSEIFSKLSGAAMIGLGLWVWS</sequence>
<feature type="transmembrane region" description="Helical" evidence="1">
    <location>
        <begin position="146"/>
        <end position="163"/>
    </location>
</feature>
<keyword evidence="1" id="KW-1133">Transmembrane helix</keyword>
<feature type="transmembrane region" description="Helical" evidence="1">
    <location>
        <begin position="201"/>
        <end position="231"/>
    </location>
</feature>
<dbReference type="AlphaFoldDB" id="A0A926NYF3"/>
<protein>
    <submittedName>
        <fullName evidence="2">DUF2182 domain-containing protein</fullName>
    </submittedName>
</protein>
<dbReference type="EMBL" id="JABFCZ010000006">
    <property type="protein sequence ID" value="MBD1546018.1"/>
    <property type="molecule type" value="Genomic_DNA"/>
</dbReference>
<feature type="transmembrane region" description="Helical" evidence="1">
    <location>
        <begin position="69"/>
        <end position="92"/>
    </location>
</feature>
<dbReference type="RefSeq" id="WP_190290685.1">
    <property type="nucleotide sequence ID" value="NZ_JABFCZ010000006.1"/>
</dbReference>
<evidence type="ECO:0000313" key="3">
    <source>
        <dbReference type="Proteomes" id="UP000598467"/>
    </source>
</evidence>
<proteinExistence type="predicted"/>
<gene>
    <name evidence="2" type="ORF">HK439_07070</name>
</gene>
<name>A0A926NYF3_9HYPH</name>
<accession>A0A926NYF3</accession>
<comment type="caution">
    <text evidence="2">The sequence shown here is derived from an EMBL/GenBank/DDBJ whole genome shotgun (WGS) entry which is preliminary data.</text>
</comment>
<feature type="transmembrane region" description="Helical" evidence="1">
    <location>
        <begin position="19"/>
        <end position="41"/>
    </location>
</feature>
<reference evidence="2" key="1">
    <citation type="submission" date="2020-05" db="EMBL/GenBank/DDBJ databases">
        <title>Identification of trans-AT polyketide cluster in two marine bacteria, producers of a novel glutaramide-containing polyketide sesbanimide D and analogs.</title>
        <authorList>
            <person name="Kacar D."/>
            <person name="Rodriguez P."/>
            <person name="Canedo L."/>
            <person name="Gonzalez E."/>
            <person name="Galan B."/>
            <person name="De La Calle F."/>
            <person name="Garcia J.L."/>
        </authorList>
    </citation>
    <scope>NUCLEOTIDE SEQUENCE</scope>
    <source>
        <strain evidence="2">PHM038</strain>
    </source>
</reference>
<dbReference type="Proteomes" id="UP000598467">
    <property type="component" value="Unassembled WGS sequence"/>
</dbReference>
<dbReference type="Pfam" id="PF09948">
    <property type="entry name" value="PpoB2"/>
    <property type="match status" value="1"/>
</dbReference>
<keyword evidence="1" id="KW-0472">Membrane</keyword>
<dbReference type="InterPro" id="IPR018688">
    <property type="entry name" value="PpoB2-like"/>
</dbReference>
<keyword evidence="1" id="KW-0812">Transmembrane</keyword>
<evidence type="ECO:0000313" key="2">
    <source>
        <dbReference type="EMBL" id="MBD1546018.1"/>
    </source>
</evidence>
<feature type="transmembrane region" description="Helical" evidence="1">
    <location>
        <begin position="243"/>
        <end position="260"/>
    </location>
</feature>
<organism evidence="2 3">
    <name type="scientific">Roseibium aggregatum</name>
    <dbReference type="NCBI Taxonomy" id="187304"/>
    <lineage>
        <taxon>Bacteria</taxon>
        <taxon>Pseudomonadati</taxon>
        <taxon>Pseudomonadota</taxon>
        <taxon>Alphaproteobacteria</taxon>
        <taxon>Hyphomicrobiales</taxon>
        <taxon>Stappiaceae</taxon>
        <taxon>Roseibium</taxon>
    </lineage>
</organism>
<evidence type="ECO:0000256" key="1">
    <source>
        <dbReference type="SAM" id="Phobius"/>
    </source>
</evidence>